<dbReference type="InterPro" id="IPR058357">
    <property type="entry name" value="DUF8044"/>
</dbReference>
<evidence type="ECO:0000313" key="3">
    <source>
        <dbReference type="Proteomes" id="UP001596388"/>
    </source>
</evidence>
<keyword evidence="1" id="KW-0472">Membrane</keyword>
<dbReference type="Proteomes" id="UP001596388">
    <property type="component" value="Unassembled WGS sequence"/>
</dbReference>
<keyword evidence="3" id="KW-1185">Reference proteome</keyword>
<dbReference type="GeneID" id="79269687"/>
<feature type="transmembrane region" description="Helical" evidence="1">
    <location>
        <begin position="34"/>
        <end position="53"/>
    </location>
</feature>
<gene>
    <name evidence="2" type="ORF">ACFQKD_03830</name>
</gene>
<dbReference type="RefSeq" id="WP_276239102.1">
    <property type="nucleotide sequence ID" value="NZ_CP119989.1"/>
</dbReference>
<reference evidence="2 3" key="1">
    <citation type="journal article" date="2019" name="Int. J. Syst. Evol. Microbiol.">
        <title>The Global Catalogue of Microorganisms (GCM) 10K type strain sequencing project: providing services to taxonomists for standard genome sequencing and annotation.</title>
        <authorList>
            <consortium name="The Broad Institute Genomics Platform"/>
            <consortium name="The Broad Institute Genome Sequencing Center for Infectious Disease"/>
            <person name="Wu L."/>
            <person name="Ma J."/>
        </authorList>
    </citation>
    <scope>NUCLEOTIDE SEQUENCE [LARGE SCALE GENOMIC DNA]</scope>
    <source>
        <strain evidence="2 3">DT55</strain>
    </source>
</reference>
<name>A0ABD5WVT8_9EURY</name>
<protein>
    <submittedName>
        <fullName evidence="2">Uncharacterized protein</fullName>
    </submittedName>
</protein>
<dbReference type="Pfam" id="PF26161">
    <property type="entry name" value="DUF8044"/>
    <property type="match status" value="1"/>
</dbReference>
<organism evidence="2 3">
    <name type="scientific">Halobaculum marinum</name>
    <dbReference type="NCBI Taxonomy" id="3031996"/>
    <lineage>
        <taxon>Archaea</taxon>
        <taxon>Methanobacteriati</taxon>
        <taxon>Methanobacteriota</taxon>
        <taxon>Stenosarchaea group</taxon>
        <taxon>Halobacteria</taxon>
        <taxon>Halobacteriales</taxon>
        <taxon>Haloferacaceae</taxon>
        <taxon>Halobaculum</taxon>
    </lineage>
</organism>
<comment type="caution">
    <text evidence="2">The sequence shown here is derived from an EMBL/GenBank/DDBJ whole genome shotgun (WGS) entry which is preliminary data.</text>
</comment>
<evidence type="ECO:0000313" key="2">
    <source>
        <dbReference type="EMBL" id="MFC7096426.1"/>
    </source>
</evidence>
<feature type="transmembrane region" description="Helical" evidence="1">
    <location>
        <begin position="65"/>
        <end position="83"/>
    </location>
</feature>
<dbReference type="AlphaFoldDB" id="A0ABD5WVT8"/>
<keyword evidence="1" id="KW-1133">Transmembrane helix</keyword>
<sequence>MATPRQRSFLLWQAGWMLLGIALLASVGRLAGDLVFVVSFAGLVVVTALTEPIHASVDWRWRLRWPLAVGGLVFAVFVGLRTFEKFVGSL</sequence>
<dbReference type="EMBL" id="JBHTAG010000002">
    <property type="protein sequence ID" value="MFC7096426.1"/>
    <property type="molecule type" value="Genomic_DNA"/>
</dbReference>
<evidence type="ECO:0000256" key="1">
    <source>
        <dbReference type="SAM" id="Phobius"/>
    </source>
</evidence>
<accession>A0ABD5WVT8</accession>
<keyword evidence="1" id="KW-0812">Transmembrane</keyword>
<proteinExistence type="predicted"/>